<dbReference type="NCBIfam" id="NF003406">
    <property type="entry name" value="PRK04761.1"/>
    <property type="match status" value="1"/>
</dbReference>
<dbReference type="InterPro" id="IPR016064">
    <property type="entry name" value="NAD/diacylglycerol_kinase_sf"/>
</dbReference>
<evidence type="ECO:0000256" key="2">
    <source>
        <dbReference type="ARBA" id="ARBA00022777"/>
    </source>
</evidence>
<evidence type="ECO:0000256" key="5">
    <source>
        <dbReference type="ARBA" id="ARBA00047925"/>
    </source>
</evidence>
<evidence type="ECO:0000256" key="1">
    <source>
        <dbReference type="ARBA" id="ARBA00022679"/>
    </source>
</evidence>
<comment type="cofactor">
    <cofactor evidence="6">
        <name>a divalent metal cation</name>
        <dbReference type="ChEBI" id="CHEBI:60240"/>
    </cofactor>
</comment>
<keyword evidence="8" id="KW-1185">Reference proteome</keyword>
<feature type="binding site" evidence="6">
    <location>
        <position position="153"/>
    </location>
    <ligand>
        <name>NAD(+)</name>
        <dbReference type="ChEBI" id="CHEBI:57540"/>
    </ligand>
</feature>
<dbReference type="EMBL" id="JBHLTG010000003">
    <property type="protein sequence ID" value="MFC0679273.1"/>
    <property type="molecule type" value="Genomic_DNA"/>
</dbReference>
<feature type="active site" description="Proton acceptor" evidence="6">
    <location>
        <position position="46"/>
    </location>
</feature>
<feature type="binding site" evidence="6">
    <location>
        <begin position="164"/>
        <end position="169"/>
    </location>
    <ligand>
        <name>NAD(+)</name>
        <dbReference type="ChEBI" id="CHEBI:57540"/>
    </ligand>
</feature>
<dbReference type="SUPFAM" id="SSF111331">
    <property type="entry name" value="NAD kinase/diacylglycerol kinase-like"/>
    <property type="match status" value="1"/>
</dbReference>
<keyword evidence="1 6" id="KW-0808">Transferase</keyword>
<protein>
    <recommendedName>
        <fullName evidence="6">NAD kinase</fullName>
        <ecNumber evidence="6">2.7.1.23</ecNumber>
    </recommendedName>
    <alternativeName>
        <fullName evidence="6">ATP-dependent NAD kinase</fullName>
    </alternativeName>
</protein>
<keyword evidence="6" id="KW-0547">Nucleotide-binding</keyword>
<evidence type="ECO:0000256" key="3">
    <source>
        <dbReference type="ARBA" id="ARBA00022857"/>
    </source>
</evidence>
<feature type="binding site" evidence="6">
    <location>
        <begin position="46"/>
        <end position="47"/>
    </location>
    <ligand>
        <name>NAD(+)</name>
        <dbReference type="ChEBI" id="CHEBI:57540"/>
    </ligand>
</feature>
<evidence type="ECO:0000313" key="7">
    <source>
        <dbReference type="EMBL" id="MFC0679273.1"/>
    </source>
</evidence>
<keyword evidence="6" id="KW-0067">ATP-binding</keyword>
<dbReference type="InterPro" id="IPR017438">
    <property type="entry name" value="ATP-NAD_kinase_N"/>
</dbReference>
<comment type="subcellular location">
    <subcellularLocation>
        <location evidence="6">Cytoplasm</location>
    </subcellularLocation>
</comment>
<keyword evidence="3 6" id="KW-0521">NADP</keyword>
<dbReference type="Pfam" id="PF01513">
    <property type="entry name" value="NAD_kinase"/>
    <property type="match status" value="1"/>
</dbReference>
<comment type="catalytic activity">
    <reaction evidence="5 6">
        <text>NAD(+) + ATP = ADP + NADP(+) + H(+)</text>
        <dbReference type="Rhea" id="RHEA:18629"/>
        <dbReference type="ChEBI" id="CHEBI:15378"/>
        <dbReference type="ChEBI" id="CHEBI:30616"/>
        <dbReference type="ChEBI" id="CHEBI:57540"/>
        <dbReference type="ChEBI" id="CHEBI:58349"/>
        <dbReference type="ChEBI" id="CHEBI:456216"/>
        <dbReference type="EC" id="2.7.1.23"/>
    </reaction>
</comment>
<comment type="caution">
    <text evidence="6">Lacks conserved residue(s) required for the propagation of feature annotation.</text>
</comment>
<dbReference type="RefSeq" id="WP_386669854.1">
    <property type="nucleotide sequence ID" value="NZ_JBHLTG010000003.1"/>
</dbReference>
<dbReference type="Proteomes" id="UP001589896">
    <property type="component" value="Unassembled WGS sequence"/>
</dbReference>
<gene>
    <name evidence="6" type="primary">nadK</name>
    <name evidence="7" type="ORF">ACFFGH_15670</name>
</gene>
<dbReference type="Gene3D" id="2.60.200.30">
    <property type="entry name" value="Probable inorganic polyphosphate/atp-NAD kinase, domain 2"/>
    <property type="match status" value="1"/>
</dbReference>
<dbReference type="GO" id="GO:0003951">
    <property type="term" value="F:NAD+ kinase activity"/>
    <property type="evidence" value="ECO:0007669"/>
    <property type="project" value="UniProtKB-EC"/>
</dbReference>
<dbReference type="PANTHER" id="PTHR20275">
    <property type="entry name" value="NAD KINASE"/>
    <property type="match status" value="1"/>
</dbReference>
<feature type="binding site" evidence="6">
    <location>
        <position position="161"/>
    </location>
    <ligand>
        <name>NAD(+)</name>
        <dbReference type="ChEBI" id="CHEBI:57540"/>
    </ligand>
</feature>
<dbReference type="HAMAP" id="MF_00361">
    <property type="entry name" value="NAD_kinase"/>
    <property type="match status" value="1"/>
</dbReference>
<keyword evidence="6" id="KW-0963">Cytoplasm</keyword>
<reference evidence="7 8" key="1">
    <citation type="submission" date="2024-09" db="EMBL/GenBank/DDBJ databases">
        <authorList>
            <person name="Sun Q."/>
            <person name="Mori K."/>
        </authorList>
    </citation>
    <scope>NUCLEOTIDE SEQUENCE [LARGE SCALE GENOMIC DNA]</scope>
    <source>
        <strain evidence="7 8">KCTC 23076</strain>
    </source>
</reference>
<evidence type="ECO:0000256" key="6">
    <source>
        <dbReference type="HAMAP-Rule" id="MF_00361"/>
    </source>
</evidence>
<feature type="binding site" evidence="6">
    <location>
        <position position="188"/>
    </location>
    <ligand>
        <name>NAD(+)</name>
        <dbReference type="ChEBI" id="CHEBI:57540"/>
    </ligand>
</feature>
<accession>A0ABV6RTP5</accession>
<dbReference type="InterPro" id="IPR017437">
    <property type="entry name" value="ATP-NAD_kinase_PpnK-typ_C"/>
</dbReference>
<comment type="caution">
    <text evidence="7">The sequence shown here is derived from an EMBL/GenBank/DDBJ whole genome shotgun (WGS) entry which is preliminary data.</text>
</comment>
<evidence type="ECO:0000256" key="4">
    <source>
        <dbReference type="ARBA" id="ARBA00023027"/>
    </source>
</evidence>
<dbReference type="EC" id="2.7.1.23" evidence="6"/>
<sequence length="265" mass="28768">MTTTSPRLAFLASPAEEAQRLLKELADHHGAHAPQDADVLVALGGDGFMLQTLHRHASLGKPVYGLKLGTIGFLMNHQRDGSSAVPGHGLIERIHAAEPAVLRPLEMVAQTESGATVGSLAYNEVSLLRQTRQAAHLQIDLNGQTRLDELICDGVLVATPAGSTAYNFSAHGPILPLGANVIALTPIAAFRPRRWRGAVLKADTEVRFRVSDPYKRPVSATADSHEVRDVVEVMIRESQDRTVTLLFDPEHNLEERMLAEQFNSG</sequence>
<feature type="binding site" evidence="6">
    <location>
        <begin position="123"/>
        <end position="124"/>
    </location>
    <ligand>
        <name>NAD(+)</name>
        <dbReference type="ChEBI" id="CHEBI:57540"/>
    </ligand>
</feature>
<keyword evidence="4 6" id="KW-0520">NAD</keyword>
<evidence type="ECO:0000313" key="8">
    <source>
        <dbReference type="Proteomes" id="UP001589896"/>
    </source>
</evidence>
<dbReference type="Pfam" id="PF20143">
    <property type="entry name" value="NAD_kinase_C"/>
    <property type="match status" value="1"/>
</dbReference>
<dbReference type="InterPro" id="IPR002504">
    <property type="entry name" value="NADK"/>
</dbReference>
<comment type="similarity">
    <text evidence="6">Belongs to the NAD kinase family.</text>
</comment>
<proteinExistence type="inferred from homology"/>
<dbReference type="PANTHER" id="PTHR20275:SF0">
    <property type="entry name" value="NAD KINASE"/>
    <property type="match status" value="1"/>
</dbReference>
<dbReference type="Gene3D" id="3.40.50.10330">
    <property type="entry name" value="Probable inorganic polyphosphate/atp-NAD kinase, domain 1"/>
    <property type="match status" value="1"/>
</dbReference>
<name>A0ABV6RTP5_9GAMM</name>
<organism evidence="7 8">
    <name type="scientific">Lysobacter korlensis</name>
    <dbReference type="NCBI Taxonomy" id="553636"/>
    <lineage>
        <taxon>Bacteria</taxon>
        <taxon>Pseudomonadati</taxon>
        <taxon>Pseudomonadota</taxon>
        <taxon>Gammaproteobacteria</taxon>
        <taxon>Lysobacterales</taxon>
        <taxon>Lysobacteraceae</taxon>
        <taxon>Lysobacter</taxon>
    </lineage>
</organism>
<keyword evidence="2 6" id="KW-0418">Kinase</keyword>
<comment type="function">
    <text evidence="6">Involved in the regulation of the intracellular balance of NAD and NADP, and is a key enzyme in the biosynthesis of NADP. Catalyzes specifically the phosphorylation on 2'-hydroxyl of the adenosine moiety of NAD to yield NADP.</text>
</comment>